<evidence type="ECO:0000313" key="4">
    <source>
        <dbReference type="Proteomes" id="UP000664132"/>
    </source>
</evidence>
<sequence length="247" mass="27289">MTNSLIDRTPSLGHIIHRETSDNARPSTEAPEVSISPTAAGSKMHFRSTLRAEAPEFKPRTSSLSATASEFKPCFDEAQGSQGSTPELARVAQPTSKSSCLQRTSQTGIETSVKQGKASSVTVEEPLALSQAVPATEFHLFSDLPAELRFKIWTLSLPGPRMIKLHYNWSTSRAISSTPAPVLMHTSRESHREAIKQYTLLFEKSVFNATVYMDCRIDTLCFLANEDEFKALNLEFDFWAGDSNTLT</sequence>
<dbReference type="PANTHER" id="PTHR35910:SF6">
    <property type="entry name" value="2EXR DOMAIN-CONTAINING PROTEIN"/>
    <property type="match status" value="1"/>
</dbReference>
<feature type="compositionally biased region" description="Polar residues" evidence="1">
    <location>
        <begin position="93"/>
        <end position="113"/>
    </location>
</feature>
<protein>
    <recommendedName>
        <fullName evidence="2">2EXR domain-containing protein</fullName>
    </recommendedName>
</protein>
<dbReference type="AlphaFoldDB" id="A0A8H7WJQ1"/>
<feature type="region of interest" description="Disordered" evidence="1">
    <location>
        <begin position="1"/>
        <end position="46"/>
    </location>
</feature>
<dbReference type="Proteomes" id="UP000664132">
    <property type="component" value="Unassembled WGS sequence"/>
</dbReference>
<dbReference type="Pfam" id="PF20150">
    <property type="entry name" value="2EXR"/>
    <property type="match status" value="1"/>
</dbReference>
<proteinExistence type="predicted"/>
<gene>
    <name evidence="3" type="ORF">IFR04_000600</name>
</gene>
<feature type="domain" description="2EXR" evidence="2">
    <location>
        <begin position="138"/>
        <end position="220"/>
    </location>
</feature>
<accession>A0A8H7WJQ1</accession>
<reference evidence="3" key="1">
    <citation type="submission" date="2021-02" db="EMBL/GenBank/DDBJ databases">
        <title>Genome sequence Cadophora malorum strain M34.</title>
        <authorList>
            <person name="Stefanovic E."/>
            <person name="Vu D."/>
            <person name="Scully C."/>
            <person name="Dijksterhuis J."/>
            <person name="Roader J."/>
            <person name="Houbraken J."/>
        </authorList>
    </citation>
    <scope>NUCLEOTIDE SEQUENCE</scope>
    <source>
        <strain evidence="3">M34</strain>
    </source>
</reference>
<feature type="region of interest" description="Disordered" evidence="1">
    <location>
        <begin position="76"/>
        <end position="113"/>
    </location>
</feature>
<evidence type="ECO:0000256" key="1">
    <source>
        <dbReference type="SAM" id="MobiDB-lite"/>
    </source>
</evidence>
<name>A0A8H7WJQ1_9HELO</name>
<evidence type="ECO:0000313" key="3">
    <source>
        <dbReference type="EMBL" id="KAG4426134.1"/>
    </source>
</evidence>
<comment type="caution">
    <text evidence="3">The sequence shown here is derived from an EMBL/GenBank/DDBJ whole genome shotgun (WGS) entry which is preliminary data.</text>
</comment>
<dbReference type="PANTHER" id="PTHR35910">
    <property type="entry name" value="2EXR DOMAIN-CONTAINING PROTEIN"/>
    <property type="match status" value="1"/>
</dbReference>
<keyword evidence="4" id="KW-1185">Reference proteome</keyword>
<dbReference type="EMBL" id="JAFJYH010000004">
    <property type="protein sequence ID" value="KAG4426134.1"/>
    <property type="molecule type" value="Genomic_DNA"/>
</dbReference>
<dbReference type="OrthoDB" id="3562713at2759"/>
<dbReference type="InterPro" id="IPR045518">
    <property type="entry name" value="2EXR"/>
</dbReference>
<evidence type="ECO:0000259" key="2">
    <source>
        <dbReference type="Pfam" id="PF20150"/>
    </source>
</evidence>
<organism evidence="3 4">
    <name type="scientific">Cadophora malorum</name>
    <dbReference type="NCBI Taxonomy" id="108018"/>
    <lineage>
        <taxon>Eukaryota</taxon>
        <taxon>Fungi</taxon>
        <taxon>Dikarya</taxon>
        <taxon>Ascomycota</taxon>
        <taxon>Pezizomycotina</taxon>
        <taxon>Leotiomycetes</taxon>
        <taxon>Helotiales</taxon>
        <taxon>Ploettnerulaceae</taxon>
        <taxon>Cadophora</taxon>
    </lineage>
</organism>